<keyword evidence="3" id="KW-0282">Flagellum</keyword>
<dbReference type="SUPFAM" id="SSF101801">
    <property type="entry name" value="Surface presentation of antigens (SPOA)"/>
    <property type="match status" value="1"/>
</dbReference>
<dbReference type="InterPro" id="IPR036429">
    <property type="entry name" value="SpoA-like_sf"/>
</dbReference>
<dbReference type="InterPro" id="IPR001543">
    <property type="entry name" value="FliN-like_C"/>
</dbReference>
<gene>
    <name evidence="3" type="ORF">SAMN06265221_10664</name>
</gene>
<organism evidence="3 4">
    <name type="scientific">Paracoccus laeviglucosivorans</name>
    <dbReference type="NCBI Taxonomy" id="1197861"/>
    <lineage>
        <taxon>Bacteria</taxon>
        <taxon>Pseudomonadati</taxon>
        <taxon>Pseudomonadota</taxon>
        <taxon>Alphaproteobacteria</taxon>
        <taxon>Rhodobacterales</taxon>
        <taxon>Paracoccaceae</taxon>
        <taxon>Paracoccus</taxon>
    </lineage>
</organism>
<reference evidence="3 4" key="1">
    <citation type="submission" date="2017-05" db="EMBL/GenBank/DDBJ databases">
        <authorList>
            <person name="Varghese N."/>
            <person name="Submissions S."/>
        </authorList>
    </citation>
    <scope>NUCLEOTIDE SEQUENCE [LARGE SCALE GENOMIC DNA]</scope>
    <source>
        <strain evidence="3 4">DSM 100094</strain>
    </source>
</reference>
<name>A0A521D5G2_9RHOB</name>
<dbReference type="Gene3D" id="2.30.330.10">
    <property type="entry name" value="SpoA-like"/>
    <property type="match status" value="1"/>
</dbReference>
<accession>A0A521D5G2</accession>
<sequence length="372" mass="39654">MLSLGGNDDSDIDMDSVNSESPAIGAPVLRRMIAQREKLRGPALQTALALRDAAHVSTERAAATALGRAAERLHRLPVFVEKAEFGPVSLSELSELLPERALLAVLEGGRDMLGVMAICPALLTSLIEMQALGRVTSRPPVPRRATRTDAAITADLVNGFLAELTRELGGRPDMPDFGQFRYATYLDDPRPLGLMLDDVEMTRLVLKFRIGGGGQRDGLILLALPATHLAKTRPASGQMQITAETPQQSPPAPTLAIAMQQAPVRVVGVLCRRTLSLRTLRGLVPGAVIPLPQNALDDARIETTAGQLLARGRLGEAEGMHAIRLRASAEPKATPTDAVPIADLDQPDAFRSAPDAGQATRHAPPEQARSHG</sequence>
<keyword evidence="3" id="KW-0966">Cell projection</keyword>
<feature type="domain" description="Flagellar motor switch protein FliN-like C-terminal" evidence="2">
    <location>
        <begin position="259"/>
        <end position="325"/>
    </location>
</feature>
<protein>
    <submittedName>
        <fullName evidence="3">Flagellar motor switch protein FliM</fullName>
    </submittedName>
</protein>
<dbReference type="AlphaFoldDB" id="A0A521D5G2"/>
<evidence type="ECO:0000259" key="2">
    <source>
        <dbReference type="Pfam" id="PF01052"/>
    </source>
</evidence>
<dbReference type="EMBL" id="FXTK01000006">
    <property type="protein sequence ID" value="SMO66331.1"/>
    <property type="molecule type" value="Genomic_DNA"/>
</dbReference>
<evidence type="ECO:0000313" key="3">
    <source>
        <dbReference type="EMBL" id="SMO66331.1"/>
    </source>
</evidence>
<evidence type="ECO:0000256" key="1">
    <source>
        <dbReference type="SAM" id="MobiDB-lite"/>
    </source>
</evidence>
<feature type="region of interest" description="Disordered" evidence="1">
    <location>
        <begin position="328"/>
        <end position="372"/>
    </location>
</feature>
<proteinExistence type="predicted"/>
<evidence type="ECO:0000313" key="4">
    <source>
        <dbReference type="Proteomes" id="UP000319014"/>
    </source>
</evidence>
<dbReference type="Pfam" id="PF01052">
    <property type="entry name" value="FliMN_C"/>
    <property type="match status" value="1"/>
</dbReference>
<keyword evidence="3" id="KW-0969">Cilium</keyword>
<keyword evidence="4" id="KW-1185">Reference proteome</keyword>
<dbReference type="Proteomes" id="UP000319014">
    <property type="component" value="Unassembled WGS sequence"/>
</dbReference>